<name>A0A1R3RG26_ASPC5</name>
<evidence type="ECO:0000256" key="1">
    <source>
        <dbReference type="SAM" id="MobiDB-lite"/>
    </source>
</evidence>
<evidence type="ECO:0000313" key="2">
    <source>
        <dbReference type="EMBL" id="OOF93437.1"/>
    </source>
</evidence>
<feature type="region of interest" description="Disordered" evidence="1">
    <location>
        <begin position="55"/>
        <end position="101"/>
    </location>
</feature>
<feature type="compositionally biased region" description="Polar residues" evidence="1">
    <location>
        <begin position="76"/>
        <end position="99"/>
    </location>
</feature>
<feature type="region of interest" description="Disordered" evidence="1">
    <location>
        <begin position="177"/>
        <end position="208"/>
    </location>
</feature>
<keyword evidence="3" id="KW-1185">Reference proteome</keyword>
<dbReference type="OrthoDB" id="5350396at2759"/>
<feature type="compositionally biased region" description="Polar residues" evidence="1">
    <location>
        <begin position="135"/>
        <end position="144"/>
    </location>
</feature>
<accession>A0A1R3RG26</accession>
<feature type="region of interest" description="Disordered" evidence="1">
    <location>
        <begin position="153"/>
        <end position="172"/>
    </location>
</feature>
<dbReference type="VEuPathDB" id="FungiDB:ASPCADRAFT_508577"/>
<reference evidence="3" key="1">
    <citation type="journal article" date="2017" name="Genome Biol.">
        <title>Comparative genomics reveals high biological diversity and specific adaptations in the industrially and medically important fungal genus Aspergillus.</title>
        <authorList>
            <person name="de Vries R.P."/>
            <person name="Riley R."/>
            <person name="Wiebenga A."/>
            <person name="Aguilar-Osorio G."/>
            <person name="Amillis S."/>
            <person name="Uchima C.A."/>
            <person name="Anderluh G."/>
            <person name="Asadollahi M."/>
            <person name="Askin M."/>
            <person name="Barry K."/>
            <person name="Battaglia E."/>
            <person name="Bayram O."/>
            <person name="Benocci T."/>
            <person name="Braus-Stromeyer S.A."/>
            <person name="Caldana C."/>
            <person name="Canovas D."/>
            <person name="Cerqueira G.C."/>
            <person name="Chen F."/>
            <person name="Chen W."/>
            <person name="Choi C."/>
            <person name="Clum A."/>
            <person name="Dos Santos R.A."/>
            <person name="Damasio A.R."/>
            <person name="Diallinas G."/>
            <person name="Emri T."/>
            <person name="Fekete E."/>
            <person name="Flipphi M."/>
            <person name="Freyberg S."/>
            <person name="Gallo A."/>
            <person name="Gournas C."/>
            <person name="Habgood R."/>
            <person name="Hainaut M."/>
            <person name="Harispe M.L."/>
            <person name="Henrissat B."/>
            <person name="Hilden K.S."/>
            <person name="Hope R."/>
            <person name="Hossain A."/>
            <person name="Karabika E."/>
            <person name="Karaffa L."/>
            <person name="Karanyi Z."/>
            <person name="Krasevec N."/>
            <person name="Kuo A."/>
            <person name="Kusch H."/>
            <person name="LaButti K."/>
            <person name="Lagendijk E.L."/>
            <person name="Lapidus A."/>
            <person name="Levasseur A."/>
            <person name="Lindquist E."/>
            <person name="Lipzen A."/>
            <person name="Logrieco A.F."/>
            <person name="MacCabe A."/>
            <person name="Maekelae M.R."/>
            <person name="Malavazi I."/>
            <person name="Melin P."/>
            <person name="Meyer V."/>
            <person name="Mielnichuk N."/>
            <person name="Miskei M."/>
            <person name="Molnar A.P."/>
            <person name="Mule G."/>
            <person name="Ngan C.Y."/>
            <person name="Orejas M."/>
            <person name="Orosz E."/>
            <person name="Ouedraogo J.P."/>
            <person name="Overkamp K.M."/>
            <person name="Park H.-S."/>
            <person name="Perrone G."/>
            <person name="Piumi F."/>
            <person name="Punt P.J."/>
            <person name="Ram A.F."/>
            <person name="Ramon A."/>
            <person name="Rauscher S."/>
            <person name="Record E."/>
            <person name="Riano-Pachon D.M."/>
            <person name="Robert V."/>
            <person name="Roehrig J."/>
            <person name="Ruller R."/>
            <person name="Salamov A."/>
            <person name="Salih N.S."/>
            <person name="Samson R.A."/>
            <person name="Sandor E."/>
            <person name="Sanguinetti M."/>
            <person name="Schuetze T."/>
            <person name="Sepcic K."/>
            <person name="Shelest E."/>
            <person name="Sherlock G."/>
            <person name="Sophianopoulou V."/>
            <person name="Squina F.M."/>
            <person name="Sun H."/>
            <person name="Susca A."/>
            <person name="Todd R.B."/>
            <person name="Tsang A."/>
            <person name="Unkles S.E."/>
            <person name="van de Wiele N."/>
            <person name="van Rossen-Uffink D."/>
            <person name="Oliveira J.V."/>
            <person name="Vesth T.C."/>
            <person name="Visser J."/>
            <person name="Yu J.-H."/>
            <person name="Zhou M."/>
            <person name="Andersen M.R."/>
            <person name="Archer D.B."/>
            <person name="Baker S.E."/>
            <person name="Benoit I."/>
            <person name="Brakhage A.A."/>
            <person name="Braus G.H."/>
            <person name="Fischer R."/>
            <person name="Frisvad J.C."/>
            <person name="Goldman G.H."/>
            <person name="Houbraken J."/>
            <person name="Oakley B."/>
            <person name="Pocsi I."/>
            <person name="Scazzocchio C."/>
            <person name="Seiboth B."/>
            <person name="vanKuyk P.A."/>
            <person name="Wortman J."/>
            <person name="Dyer P.S."/>
            <person name="Grigoriev I.V."/>
        </authorList>
    </citation>
    <scope>NUCLEOTIDE SEQUENCE [LARGE SCALE GENOMIC DNA]</scope>
    <source>
        <strain evidence="3">ITEM 5010</strain>
    </source>
</reference>
<dbReference type="STRING" id="602072.A0A1R3RG26"/>
<organism evidence="2 3">
    <name type="scientific">Aspergillus carbonarius (strain ITEM 5010)</name>
    <dbReference type="NCBI Taxonomy" id="602072"/>
    <lineage>
        <taxon>Eukaryota</taxon>
        <taxon>Fungi</taxon>
        <taxon>Dikarya</taxon>
        <taxon>Ascomycota</taxon>
        <taxon>Pezizomycotina</taxon>
        <taxon>Eurotiomycetes</taxon>
        <taxon>Eurotiomycetidae</taxon>
        <taxon>Eurotiales</taxon>
        <taxon>Aspergillaceae</taxon>
        <taxon>Aspergillus</taxon>
        <taxon>Aspergillus subgen. Circumdati</taxon>
    </lineage>
</organism>
<proteinExistence type="predicted"/>
<sequence length="724" mass="80488">MARQPGDWTLTNDHQRLNAEIHRTKHAGYTLHHIVFTSSRAPGMRSITSFFKRPDFSIAHRDPQPTDRGGDPAPASQASPLAETPSSLHSNDPSLEDSGSQLNLSLSQSLKYGDDKVDLLQSFLSTGSAAKDPSPGTSFNSSQRVVKKGKEVIISSDGEDTDSISSIESPDDILRSIAKPVGSTGGSEPSKPGMSLRDRSVKDKISDKRSGFQVSAPKYKYTLDSLVVQAVDDNETEAGIAKLRAAFEKEDRRKNEEQNAMVHGSTLPSTRLNEGVLASALGDQDDELGLRRLLDAVRRTEALDLEKSWQFFVYESELPPALEFPRDCINPESYMHGLRERHSRERAFHSGIVDFALSRSFLPDILISWIFQAVPSEPQDSIRQAYCRAFKHANAERIKSLIRPDDINRVFQQLGATPNALAVSETVFPDAHVTTYNLKTNSPREGALLSIFDLLCGAAELFADDTRERALRLLFRLTLDVSLTSNFLICSELERTIVTMLESAPEDTADDLVLRVGTFAFDTIKDATLQSRLLRHILPTSDWLAILRCRLAVSFLTGSPLPLSEPPEKVLNLERVTSILNQRRFDVKRYKSKGQNDYDYGELGAVTVLLNIAIDSGRCEADFPDKDAERKFNAAVDTLADRLKIIFTSIEDSGASHLKRTLAKEAIEALHYRVIYSVRSKPRPKKSIFGVPEPRRENKNVFASFTALKKGNDGLPIRAHENEP</sequence>
<protein>
    <submittedName>
        <fullName evidence="2">Uncharacterized protein</fullName>
    </submittedName>
</protein>
<dbReference type="EMBL" id="KV907504">
    <property type="protein sequence ID" value="OOF93437.1"/>
    <property type="molecule type" value="Genomic_DNA"/>
</dbReference>
<feature type="region of interest" description="Disordered" evidence="1">
    <location>
        <begin position="126"/>
        <end position="146"/>
    </location>
</feature>
<dbReference type="Proteomes" id="UP000188318">
    <property type="component" value="Unassembled WGS sequence"/>
</dbReference>
<feature type="compositionally biased region" description="Basic and acidic residues" evidence="1">
    <location>
        <begin position="196"/>
        <end position="208"/>
    </location>
</feature>
<dbReference type="AlphaFoldDB" id="A0A1R3RG26"/>
<feature type="compositionally biased region" description="Basic and acidic residues" evidence="1">
    <location>
        <begin position="55"/>
        <end position="70"/>
    </location>
</feature>
<evidence type="ECO:0000313" key="3">
    <source>
        <dbReference type="Proteomes" id="UP000188318"/>
    </source>
</evidence>
<dbReference type="OMA" id="TLLRMSM"/>
<gene>
    <name evidence="2" type="ORF">ASPCADRAFT_508577</name>
</gene>